<name>A0A7S0AAZ0_9DINO</name>
<feature type="region of interest" description="Disordered" evidence="2">
    <location>
        <begin position="326"/>
        <end position="347"/>
    </location>
</feature>
<feature type="region of interest" description="Disordered" evidence="2">
    <location>
        <begin position="139"/>
        <end position="159"/>
    </location>
</feature>
<evidence type="ECO:0000256" key="2">
    <source>
        <dbReference type="SAM" id="MobiDB-lite"/>
    </source>
</evidence>
<protein>
    <submittedName>
        <fullName evidence="3">Uncharacterized protein</fullName>
    </submittedName>
</protein>
<feature type="compositionally biased region" description="Basic and acidic residues" evidence="2">
    <location>
        <begin position="387"/>
        <end position="404"/>
    </location>
</feature>
<dbReference type="EMBL" id="HBEG01021698">
    <property type="protein sequence ID" value="CAD8357754.1"/>
    <property type="molecule type" value="Transcribed_RNA"/>
</dbReference>
<feature type="compositionally biased region" description="Basic and acidic residues" evidence="2">
    <location>
        <begin position="418"/>
        <end position="430"/>
    </location>
</feature>
<sequence>MATKRASTIGVWFFVRACFGDYAQEYVGQAEHQHAQDQEQQLEGYSRYERQHAGEHEQRYAGKDAEDYDAAYRKMYEGKYADQGRDYESQYAGKYEGQYGGNYSKYESQYHASNLAAEGQADKEHAQVVVVSLAVTEDRQQQPERYSKYEKQHAGKDEQQYAGEHAKDYAAYRKMYEKQYADQGREYESRYAGKYEHKYGENYSKYESQYHASNLAAEGQPAKEHAQDAVVNLAMTADRQQQPEGYSKYELQHAGEHEQRYDGEYAEDYHTYRKMYEGQYSDQGRKYESRYAGKYERRYGDNYNNYERRYADGQARGAYKYERQYAGGQASGAAPRHPQESAGPEMLAASDPVHAAHPAAEVHTGKDHVVDQSPMYQTAKAQIGEQASKDASGKERATEHHAEEAADQPRAAKSGKGRASERRAEERPAEEPGAAALAAQREACNRAEARIAELERWRAELDPRVRNESRALDVAHSIVAKVHAAFRARREHLQQLFNAKLQAVNPTAHEVEDAVRAASEAVEAMRRLGREEGGAARAALRRLRRARGADLAKVRSLWQEASEAARQAKRSGLAAARAERKAALEERVYERTVLRSEEVSERLEARAEEVAERNEVLLERQFVMVEGVLEYLTDELEDANEVEDETRVRRLRQAERRVMQARAAALTVGGGARSRDSKGGAMAFLARTSARSPSSSLGVPLCLAAMGALVTFAGGRRFLRGGRTIALEHTSLG</sequence>
<feature type="compositionally biased region" description="Low complexity" evidence="2">
    <location>
        <begin position="431"/>
        <end position="441"/>
    </location>
</feature>
<evidence type="ECO:0000313" key="3">
    <source>
        <dbReference type="EMBL" id="CAD8357754.1"/>
    </source>
</evidence>
<feature type="region of interest" description="Disordered" evidence="2">
    <location>
        <begin position="381"/>
        <end position="441"/>
    </location>
</feature>
<organism evidence="3">
    <name type="scientific">Pyrodinium bahamense</name>
    <dbReference type="NCBI Taxonomy" id="73915"/>
    <lineage>
        <taxon>Eukaryota</taxon>
        <taxon>Sar</taxon>
        <taxon>Alveolata</taxon>
        <taxon>Dinophyceae</taxon>
        <taxon>Gonyaulacales</taxon>
        <taxon>Pyrocystaceae</taxon>
        <taxon>Pyrodinium</taxon>
    </lineage>
</organism>
<proteinExistence type="predicted"/>
<gene>
    <name evidence="3" type="ORF">PBAH0796_LOCUS13121</name>
</gene>
<keyword evidence="1" id="KW-0175">Coiled coil</keyword>
<dbReference type="AlphaFoldDB" id="A0A7S0AAZ0"/>
<evidence type="ECO:0000256" key="1">
    <source>
        <dbReference type="SAM" id="Coils"/>
    </source>
</evidence>
<feature type="coiled-coil region" evidence="1">
    <location>
        <begin position="593"/>
        <end position="620"/>
    </location>
</feature>
<accession>A0A7S0AAZ0</accession>
<reference evidence="3" key="1">
    <citation type="submission" date="2021-01" db="EMBL/GenBank/DDBJ databases">
        <authorList>
            <person name="Corre E."/>
            <person name="Pelletier E."/>
            <person name="Niang G."/>
            <person name="Scheremetjew M."/>
            <person name="Finn R."/>
            <person name="Kale V."/>
            <person name="Holt S."/>
            <person name="Cochrane G."/>
            <person name="Meng A."/>
            <person name="Brown T."/>
            <person name="Cohen L."/>
        </authorList>
    </citation>
    <scope>NUCLEOTIDE SEQUENCE</scope>
    <source>
        <strain evidence="3">Pbaha01</strain>
    </source>
</reference>